<proteinExistence type="predicted"/>
<organism evidence="1 2">
    <name type="scientific">Xenopus laevis</name>
    <name type="common">African clawed frog</name>
    <dbReference type="NCBI Taxonomy" id="8355"/>
    <lineage>
        <taxon>Eukaryota</taxon>
        <taxon>Metazoa</taxon>
        <taxon>Chordata</taxon>
        <taxon>Craniata</taxon>
        <taxon>Vertebrata</taxon>
        <taxon>Euteleostomi</taxon>
        <taxon>Amphibia</taxon>
        <taxon>Batrachia</taxon>
        <taxon>Anura</taxon>
        <taxon>Pipoidea</taxon>
        <taxon>Pipidae</taxon>
        <taxon>Xenopodinae</taxon>
        <taxon>Xenopus</taxon>
        <taxon>Xenopus</taxon>
    </lineage>
</organism>
<sequence length="106" mass="11918">MLCYGLVFRDSGGVNKENPFIKPVTYYMTNCQIDQLIGLKIWLLCNYYVSPSCNLLRHQERVHLKLAPCSICSIKRCKKLYNLQAITGIVGRDGAYSSIGIIVSGK</sequence>
<dbReference type="EMBL" id="CM004466">
    <property type="protein sequence ID" value="OCT99578.1"/>
    <property type="molecule type" value="Genomic_DNA"/>
</dbReference>
<evidence type="ECO:0000313" key="2">
    <source>
        <dbReference type="Proteomes" id="UP000694892"/>
    </source>
</evidence>
<gene>
    <name evidence="1" type="ORF">XELAEV_18005360mg</name>
</gene>
<name>A0A974DX37_XENLA</name>
<accession>A0A974DX37</accession>
<dbReference type="Proteomes" id="UP000694892">
    <property type="component" value="Chromosome 1L"/>
</dbReference>
<protein>
    <submittedName>
        <fullName evidence="1">Uncharacterized protein</fullName>
    </submittedName>
</protein>
<reference evidence="2" key="1">
    <citation type="journal article" date="2016" name="Nature">
        <title>Genome evolution in the allotetraploid frog Xenopus laevis.</title>
        <authorList>
            <person name="Session A.M."/>
            <person name="Uno Y."/>
            <person name="Kwon T."/>
            <person name="Chapman J.A."/>
            <person name="Toyoda A."/>
            <person name="Takahashi S."/>
            <person name="Fukui A."/>
            <person name="Hikosaka A."/>
            <person name="Suzuki A."/>
            <person name="Kondo M."/>
            <person name="van Heeringen S.J."/>
            <person name="Quigley I."/>
            <person name="Heinz S."/>
            <person name="Ogino H."/>
            <person name="Ochi H."/>
            <person name="Hellsten U."/>
            <person name="Lyons J.B."/>
            <person name="Simakov O."/>
            <person name="Putnam N."/>
            <person name="Stites J."/>
            <person name="Kuroki Y."/>
            <person name="Tanaka T."/>
            <person name="Michiue T."/>
            <person name="Watanabe M."/>
            <person name="Bogdanovic O."/>
            <person name="Lister R."/>
            <person name="Georgiou G."/>
            <person name="Paranjpe S.S."/>
            <person name="van Kruijsbergen I."/>
            <person name="Shu S."/>
            <person name="Carlson J."/>
            <person name="Kinoshita T."/>
            <person name="Ohta Y."/>
            <person name="Mawaribuchi S."/>
            <person name="Jenkins J."/>
            <person name="Grimwood J."/>
            <person name="Schmutz J."/>
            <person name="Mitros T."/>
            <person name="Mozaffari S.V."/>
            <person name="Suzuki Y."/>
            <person name="Haramoto Y."/>
            <person name="Yamamoto T.S."/>
            <person name="Takagi C."/>
            <person name="Heald R."/>
            <person name="Miller K."/>
            <person name="Haudenschild C."/>
            <person name="Kitzman J."/>
            <person name="Nakayama T."/>
            <person name="Izutsu Y."/>
            <person name="Robert J."/>
            <person name="Fortriede J."/>
            <person name="Burns K."/>
            <person name="Lotay V."/>
            <person name="Karimi K."/>
            <person name="Yasuoka Y."/>
            <person name="Dichmann D.S."/>
            <person name="Flajnik M.F."/>
            <person name="Houston D.W."/>
            <person name="Shendure J."/>
            <person name="DuPasquier L."/>
            <person name="Vize P.D."/>
            <person name="Zorn A.M."/>
            <person name="Ito M."/>
            <person name="Marcotte E.M."/>
            <person name="Wallingford J.B."/>
            <person name="Ito Y."/>
            <person name="Asashima M."/>
            <person name="Ueno N."/>
            <person name="Matsuda Y."/>
            <person name="Veenstra G.J."/>
            <person name="Fujiyama A."/>
            <person name="Harland R.M."/>
            <person name="Taira M."/>
            <person name="Rokhsar D.S."/>
        </authorList>
    </citation>
    <scope>NUCLEOTIDE SEQUENCE [LARGE SCALE GENOMIC DNA]</scope>
    <source>
        <strain evidence="2">J</strain>
    </source>
</reference>
<dbReference type="AlphaFoldDB" id="A0A974DX37"/>
<evidence type="ECO:0000313" key="1">
    <source>
        <dbReference type="EMBL" id="OCT99578.1"/>
    </source>
</evidence>